<dbReference type="InterPro" id="IPR050109">
    <property type="entry name" value="HTH-type_TetR-like_transc_reg"/>
</dbReference>
<evidence type="ECO:0000256" key="3">
    <source>
        <dbReference type="ARBA" id="ARBA00023163"/>
    </source>
</evidence>
<feature type="DNA-binding region" description="H-T-H motif" evidence="4">
    <location>
        <begin position="35"/>
        <end position="54"/>
    </location>
</feature>
<gene>
    <name evidence="6" type="ORF">A3K89_00475</name>
</gene>
<organism evidence="6 7">
    <name type="scientific">Rhodococcoides kyotonense</name>
    <dbReference type="NCBI Taxonomy" id="398843"/>
    <lineage>
        <taxon>Bacteria</taxon>
        <taxon>Bacillati</taxon>
        <taxon>Actinomycetota</taxon>
        <taxon>Actinomycetes</taxon>
        <taxon>Mycobacteriales</taxon>
        <taxon>Nocardiaceae</taxon>
        <taxon>Rhodococcoides</taxon>
    </lineage>
</organism>
<keyword evidence="3" id="KW-0804">Transcription</keyword>
<dbReference type="RefSeq" id="WP_068420509.1">
    <property type="nucleotide sequence ID" value="NZ_LVHI01000001.1"/>
</dbReference>
<keyword evidence="2 4" id="KW-0238">DNA-binding</keyword>
<dbReference type="GO" id="GO:0003700">
    <property type="term" value="F:DNA-binding transcription factor activity"/>
    <property type="evidence" value="ECO:0007669"/>
    <property type="project" value="TreeGrafter"/>
</dbReference>
<dbReference type="PRINTS" id="PR00455">
    <property type="entry name" value="HTHTETR"/>
</dbReference>
<dbReference type="PANTHER" id="PTHR30055">
    <property type="entry name" value="HTH-TYPE TRANSCRIPTIONAL REGULATOR RUTR"/>
    <property type="match status" value="1"/>
</dbReference>
<sequence>MSTTQRRPAHRPSRRGVIVETAFDLFATGAVTDVTVADIASAAGMTSAAIYYHYPSREEILLEGLREFSAAYIGEVGRITAEESIPHGSLDTLVPSLGRWLEDNRTRAVVYFVSARGSSLLVEALRRENTVALIPILSSAARKIRGKLSAAEAGVIAVALIAQIEVFASSMLSKDSVFETLGRKRFVDTAARLSERIAGSTAG</sequence>
<dbReference type="Pfam" id="PF00440">
    <property type="entry name" value="TetR_N"/>
    <property type="match status" value="1"/>
</dbReference>
<keyword evidence="7" id="KW-1185">Reference proteome</keyword>
<protein>
    <recommendedName>
        <fullName evidence="5">HTH tetR-type domain-containing protein</fullName>
    </recommendedName>
</protein>
<evidence type="ECO:0000256" key="4">
    <source>
        <dbReference type="PROSITE-ProRule" id="PRU00335"/>
    </source>
</evidence>
<dbReference type="AlphaFoldDB" id="A0A177YQP5"/>
<dbReference type="SUPFAM" id="SSF46689">
    <property type="entry name" value="Homeodomain-like"/>
    <property type="match status" value="1"/>
</dbReference>
<keyword evidence="1" id="KW-0805">Transcription regulation</keyword>
<evidence type="ECO:0000313" key="7">
    <source>
        <dbReference type="Proteomes" id="UP000077519"/>
    </source>
</evidence>
<dbReference type="InterPro" id="IPR009057">
    <property type="entry name" value="Homeodomain-like_sf"/>
</dbReference>
<dbReference type="PROSITE" id="PS50977">
    <property type="entry name" value="HTH_TETR_2"/>
    <property type="match status" value="1"/>
</dbReference>
<dbReference type="PANTHER" id="PTHR30055:SF234">
    <property type="entry name" value="HTH-TYPE TRANSCRIPTIONAL REGULATOR BETI"/>
    <property type="match status" value="1"/>
</dbReference>
<evidence type="ECO:0000256" key="1">
    <source>
        <dbReference type="ARBA" id="ARBA00023015"/>
    </source>
</evidence>
<dbReference type="GO" id="GO:0000976">
    <property type="term" value="F:transcription cis-regulatory region binding"/>
    <property type="evidence" value="ECO:0007669"/>
    <property type="project" value="TreeGrafter"/>
</dbReference>
<reference evidence="6 7" key="1">
    <citation type="submission" date="2016-03" db="EMBL/GenBank/DDBJ databases">
        <title>Genome sequence of Rhodococcus kyotonensis KB10.</title>
        <authorList>
            <person name="Jeong H."/>
            <person name="Hong C.E."/>
            <person name="Jo S.H."/>
            <person name="Park J.M."/>
        </authorList>
    </citation>
    <scope>NUCLEOTIDE SEQUENCE [LARGE SCALE GENOMIC DNA]</scope>
    <source>
        <strain evidence="6 7">KB10</strain>
    </source>
</reference>
<proteinExistence type="predicted"/>
<evidence type="ECO:0000313" key="6">
    <source>
        <dbReference type="EMBL" id="OAK57328.1"/>
    </source>
</evidence>
<feature type="domain" description="HTH tetR-type" evidence="5">
    <location>
        <begin position="12"/>
        <end position="72"/>
    </location>
</feature>
<evidence type="ECO:0000259" key="5">
    <source>
        <dbReference type="PROSITE" id="PS50977"/>
    </source>
</evidence>
<evidence type="ECO:0000256" key="2">
    <source>
        <dbReference type="ARBA" id="ARBA00023125"/>
    </source>
</evidence>
<dbReference type="Proteomes" id="UP000077519">
    <property type="component" value="Unassembled WGS sequence"/>
</dbReference>
<dbReference type="InterPro" id="IPR001647">
    <property type="entry name" value="HTH_TetR"/>
</dbReference>
<accession>A0A177YQP5</accession>
<comment type="caution">
    <text evidence="6">The sequence shown here is derived from an EMBL/GenBank/DDBJ whole genome shotgun (WGS) entry which is preliminary data.</text>
</comment>
<dbReference type="Gene3D" id="1.10.357.10">
    <property type="entry name" value="Tetracycline Repressor, domain 2"/>
    <property type="match status" value="1"/>
</dbReference>
<name>A0A177YQP5_9NOCA</name>
<dbReference type="EMBL" id="LVHI01000001">
    <property type="protein sequence ID" value="OAK57328.1"/>
    <property type="molecule type" value="Genomic_DNA"/>
</dbReference>